<dbReference type="GO" id="GO:0015562">
    <property type="term" value="F:efflux transmembrane transporter activity"/>
    <property type="evidence" value="ECO:0007669"/>
    <property type="project" value="TreeGrafter"/>
</dbReference>
<evidence type="ECO:0000256" key="1">
    <source>
        <dbReference type="ARBA" id="ARBA00004196"/>
    </source>
</evidence>
<proteinExistence type="inferred from homology"/>
<evidence type="ECO:0000313" key="9">
    <source>
        <dbReference type="EMBL" id="WKW14590.1"/>
    </source>
</evidence>
<dbReference type="EMBL" id="CP130612">
    <property type="protein sequence ID" value="WKW11680.1"/>
    <property type="molecule type" value="Genomic_DNA"/>
</dbReference>
<comment type="subcellular location">
    <subcellularLocation>
        <location evidence="1">Cell envelope</location>
    </subcellularLocation>
</comment>
<dbReference type="PANTHER" id="PTHR30469">
    <property type="entry name" value="MULTIDRUG RESISTANCE PROTEIN MDTA"/>
    <property type="match status" value="1"/>
</dbReference>
<keyword evidence="10" id="KW-1185">Reference proteome</keyword>
<dbReference type="KEGG" id="pspc:Strain318_000937"/>
<dbReference type="Proteomes" id="UP001229955">
    <property type="component" value="Chromosome"/>
</dbReference>
<evidence type="ECO:0000259" key="5">
    <source>
        <dbReference type="Pfam" id="PF25917"/>
    </source>
</evidence>
<feature type="domain" description="Multidrug resistance protein MdtA-like C-terminal permuted SH3" evidence="6">
    <location>
        <begin position="358"/>
        <end position="397"/>
    </location>
</feature>
<feature type="domain" description="Multidrug resistance protein MdtA-like alpha-helical hairpin" evidence="4">
    <location>
        <begin position="107"/>
        <end position="183"/>
    </location>
</feature>
<dbReference type="Gene3D" id="2.40.420.20">
    <property type="match status" value="1"/>
</dbReference>
<dbReference type="Gene3D" id="2.40.50.100">
    <property type="match status" value="1"/>
</dbReference>
<evidence type="ECO:0000313" key="8">
    <source>
        <dbReference type="EMBL" id="WKW11680.1"/>
    </source>
</evidence>
<dbReference type="InterPro" id="IPR058627">
    <property type="entry name" value="MdtA-like_C"/>
</dbReference>
<dbReference type="EMBL" id="CP130613">
    <property type="protein sequence ID" value="WKW14590.1"/>
    <property type="molecule type" value="Genomic_DNA"/>
</dbReference>
<organism evidence="8">
    <name type="scientific">Pseudogemmatithrix spongiicola</name>
    <dbReference type="NCBI Taxonomy" id="3062599"/>
    <lineage>
        <taxon>Bacteria</taxon>
        <taxon>Pseudomonadati</taxon>
        <taxon>Gemmatimonadota</taxon>
        <taxon>Gemmatimonadia</taxon>
        <taxon>Gemmatimonadales</taxon>
        <taxon>Gemmatimonadaceae</taxon>
        <taxon>Pseudogemmatithrix</taxon>
    </lineage>
</organism>
<evidence type="ECO:0000256" key="2">
    <source>
        <dbReference type="ARBA" id="ARBA00009477"/>
    </source>
</evidence>
<dbReference type="SUPFAM" id="SSF111369">
    <property type="entry name" value="HlyD-like secretion proteins"/>
    <property type="match status" value="1"/>
</dbReference>
<gene>
    <name evidence="8" type="ORF">Strain138_000937</name>
    <name evidence="9" type="ORF">Strain318_000937</name>
</gene>
<dbReference type="NCBIfam" id="TIGR01730">
    <property type="entry name" value="RND_mfp"/>
    <property type="match status" value="1"/>
</dbReference>
<accession>A0AA49JTC1</accession>
<keyword evidence="3" id="KW-0813">Transport</keyword>
<evidence type="ECO:0000259" key="7">
    <source>
        <dbReference type="Pfam" id="PF25990"/>
    </source>
</evidence>
<dbReference type="InterPro" id="IPR058625">
    <property type="entry name" value="MdtA-like_BSH"/>
</dbReference>
<dbReference type="Gene3D" id="2.40.30.170">
    <property type="match status" value="1"/>
</dbReference>
<feature type="domain" description="YknX-like beta-barrel" evidence="7">
    <location>
        <begin position="230"/>
        <end position="309"/>
    </location>
</feature>
<evidence type="ECO:0000313" key="10">
    <source>
        <dbReference type="Proteomes" id="UP001229955"/>
    </source>
</evidence>
<evidence type="ECO:0000259" key="6">
    <source>
        <dbReference type="Pfam" id="PF25967"/>
    </source>
</evidence>
<feature type="domain" description="Multidrug resistance protein MdtA-like barrel-sandwich hybrid" evidence="5">
    <location>
        <begin position="59"/>
        <end position="211"/>
    </location>
</feature>
<comment type="similarity">
    <text evidence="2">Belongs to the membrane fusion protein (MFP) (TC 8.A.1) family.</text>
</comment>
<sequence length="424" mass="45554">MTKKTKIGIAIGVVVLVGAVVGSAIAKGSDKGTLVRIEAVEARDLVSSVTASGQVLPTRKADLSADITGRITRIAVKEGDNVREGQFLLQIDPQQFEAQVLRAEAALANARAGLAQARANELQARRNYERQAEIRKTNPQLVSEAELEQLQTQHEVNEALVVAAQENVKQAEASLTDSRWQLSRTMIYAPMTGKVTRLNVEVGETAIMGTLNRDAAILMTISDMSMLETKVKVDETDVSRIHVGDSAVVQIDAFPDTTFIGRVVEISNSSVRGATGAAATDQAIDYEVTVRILNAPSETRPDFSSTAKIVTDARSQVLSIPIIALTVRENEQLNTNDGPPNAAQSTTPQVGKRDVEGVFVVGADNKVTFKPVRVGIAGEKHFEVLEGLEAGTRIVAGTYQAIRELKDGQLIREQPAAPTETKTP</sequence>
<dbReference type="Pfam" id="PF25967">
    <property type="entry name" value="RND-MFP_C"/>
    <property type="match status" value="1"/>
</dbReference>
<dbReference type="InterPro" id="IPR058624">
    <property type="entry name" value="MdtA-like_HH"/>
</dbReference>
<evidence type="ECO:0000256" key="3">
    <source>
        <dbReference type="ARBA" id="ARBA00022448"/>
    </source>
</evidence>
<dbReference type="InterPro" id="IPR006143">
    <property type="entry name" value="RND_pump_MFP"/>
</dbReference>
<reference evidence="8" key="1">
    <citation type="submission" date="2023-07" db="EMBL/GenBank/DDBJ databases">
        <authorList>
            <person name="Haufschild T."/>
            <person name="Kallscheuer N."/>
            <person name="Hammer J."/>
            <person name="Kohn T."/>
            <person name="Kabuu M."/>
            <person name="Jogler M."/>
            <person name="Wohfarth N."/>
            <person name="Heuer A."/>
            <person name="Rohde M."/>
            <person name="van Teeseling M.C.F."/>
            <person name="Jogler C."/>
        </authorList>
    </citation>
    <scope>NUCLEOTIDE SEQUENCE</scope>
    <source>
        <strain evidence="8">Strain 138</strain>
        <strain evidence="9">Strain 318</strain>
    </source>
</reference>
<dbReference type="PANTHER" id="PTHR30469:SF33">
    <property type="entry name" value="SLR1207 PROTEIN"/>
    <property type="match status" value="1"/>
</dbReference>
<protein>
    <submittedName>
        <fullName evidence="8">Efflux RND transporter periplasmic adaptor subunit</fullName>
    </submittedName>
</protein>
<dbReference type="AlphaFoldDB" id="A0AA49JTC1"/>
<evidence type="ECO:0000259" key="4">
    <source>
        <dbReference type="Pfam" id="PF25876"/>
    </source>
</evidence>
<accession>A0AA49JYI4</accession>
<dbReference type="Gene3D" id="1.10.287.470">
    <property type="entry name" value="Helix hairpin bin"/>
    <property type="match status" value="1"/>
</dbReference>
<dbReference type="GO" id="GO:1990281">
    <property type="term" value="C:efflux pump complex"/>
    <property type="evidence" value="ECO:0007669"/>
    <property type="project" value="TreeGrafter"/>
</dbReference>
<dbReference type="Pfam" id="PF25876">
    <property type="entry name" value="HH_MFP_RND"/>
    <property type="match status" value="1"/>
</dbReference>
<dbReference type="RefSeq" id="WP_367887377.1">
    <property type="nucleotide sequence ID" value="NZ_CP130612.1"/>
</dbReference>
<name>A0AA49JTC1_9BACT</name>
<dbReference type="InterPro" id="IPR058636">
    <property type="entry name" value="Beta-barrel_YknX"/>
</dbReference>
<dbReference type="Pfam" id="PF25917">
    <property type="entry name" value="BSH_RND"/>
    <property type="match status" value="1"/>
</dbReference>
<dbReference type="Pfam" id="PF25990">
    <property type="entry name" value="Beta-barrel_YknX"/>
    <property type="match status" value="1"/>
</dbReference>